<keyword evidence="2" id="KW-0067">ATP-binding</keyword>
<dbReference type="EMBL" id="BQNB010011771">
    <property type="protein sequence ID" value="GJS94948.1"/>
    <property type="molecule type" value="Genomic_DNA"/>
</dbReference>
<gene>
    <name evidence="3" type="ORF">Tco_0801916</name>
</gene>
<protein>
    <submittedName>
        <fullName evidence="3">Stromal 70 kDa heat shock-related protein, chloroplastic-like protein</fullName>
    </submittedName>
</protein>
<evidence type="ECO:0000313" key="4">
    <source>
        <dbReference type="Proteomes" id="UP001151760"/>
    </source>
</evidence>
<dbReference type="InterPro" id="IPR013126">
    <property type="entry name" value="Hsp_70_fam"/>
</dbReference>
<organism evidence="3 4">
    <name type="scientific">Tanacetum coccineum</name>
    <dbReference type="NCBI Taxonomy" id="301880"/>
    <lineage>
        <taxon>Eukaryota</taxon>
        <taxon>Viridiplantae</taxon>
        <taxon>Streptophyta</taxon>
        <taxon>Embryophyta</taxon>
        <taxon>Tracheophyta</taxon>
        <taxon>Spermatophyta</taxon>
        <taxon>Magnoliopsida</taxon>
        <taxon>eudicotyledons</taxon>
        <taxon>Gunneridae</taxon>
        <taxon>Pentapetalae</taxon>
        <taxon>asterids</taxon>
        <taxon>campanulids</taxon>
        <taxon>Asterales</taxon>
        <taxon>Asteraceae</taxon>
        <taxon>Asteroideae</taxon>
        <taxon>Anthemideae</taxon>
        <taxon>Anthemidinae</taxon>
        <taxon>Tanacetum</taxon>
    </lineage>
</organism>
<evidence type="ECO:0000256" key="1">
    <source>
        <dbReference type="ARBA" id="ARBA00022741"/>
    </source>
</evidence>
<evidence type="ECO:0000256" key="2">
    <source>
        <dbReference type="ARBA" id="ARBA00022840"/>
    </source>
</evidence>
<keyword evidence="1" id="KW-0547">Nucleotide-binding</keyword>
<dbReference type="Pfam" id="PF00012">
    <property type="entry name" value="HSP70"/>
    <property type="match status" value="1"/>
</dbReference>
<reference evidence="3" key="2">
    <citation type="submission" date="2022-01" db="EMBL/GenBank/DDBJ databases">
        <authorList>
            <person name="Yamashiro T."/>
            <person name="Shiraishi A."/>
            <person name="Satake H."/>
            <person name="Nakayama K."/>
        </authorList>
    </citation>
    <scope>NUCLEOTIDE SEQUENCE</scope>
</reference>
<proteinExistence type="predicted"/>
<reference evidence="3" key="1">
    <citation type="journal article" date="2022" name="Int. J. Mol. Sci.">
        <title>Draft Genome of Tanacetum Coccineum: Genomic Comparison of Closely Related Tanacetum-Family Plants.</title>
        <authorList>
            <person name="Yamashiro T."/>
            <person name="Shiraishi A."/>
            <person name="Nakayama K."/>
            <person name="Satake H."/>
        </authorList>
    </citation>
    <scope>NUCLEOTIDE SEQUENCE</scope>
</reference>
<comment type="caution">
    <text evidence="3">The sequence shown here is derived from an EMBL/GenBank/DDBJ whole genome shotgun (WGS) entry which is preliminary data.</text>
</comment>
<keyword evidence="4" id="KW-1185">Reference proteome</keyword>
<name>A0ABQ4ZXJ1_9ASTR</name>
<accession>A0ABQ4ZXJ1</accession>
<sequence>MASTISFKAQFFSFDNSGFHTWWFNTCSSRLASCQEGKEPNGTVNPDEVIALGAAIQAGELAENVLKIINSQYTDSVDMSQSAVGEGFKALVEWKTFLSR</sequence>
<evidence type="ECO:0000313" key="3">
    <source>
        <dbReference type="EMBL" id="GJS94948.1"/>
    </source>
</evidence>
<dbReference type="Proteomes" id="UP001151760">
    <property type="component" value="Unassembled WGS sequence"/>
</dbReference>